<evidence type="ECO:0000256" key="6">
    <source>
        <dbReference type="ARBA" id="ARBA00023229"/>
    </source>
</evidence>
<evidence type="ECO:0000313" key="10">
    <source>
        <dbReference type="EMBL" id="MBO8439427.1"/>
    </source>
</evidence>
<dbReference type="AlphaFoldDB" id="A0A940IEB6"/>
<reference evidence="10" key="1">
    <citation type="submission" date="2020-10" db="EMBL/GenBank/DDBJ databases">
        <authorList>
            <person name="Gilroy R."/>
        </authorList>
    </citation>
    <scope>NUCLEOTIDE SEQUENCE</scope>
    <source>
        <strain evidence="10">3924</strain>
    </source>
</reference>
<dbReference type="GO" id="GO:0046429">
    <property type="term" value="F:4-hydroxy-3-methylbut-2-en-1-yl diphosphate synthase activity (ferredoxin)"/>
    <property type="evidence" value="ECO:0007669"/>
    <property type="project" value="UniProtKB-UniRule"/>
</dbReference>
<evidence type="ECO:0000256" key="5">
    <source>
        <dbReference type="ARBA" id="ARBA00023014"/>
    </source>
</evidence>
<evidence type="ECO:0000256" key="3">
    <source>
        <dbReference type="ARBA" id="ARBA00023002"/>
    </source>
</evidence>
<keyword evidence="5 7" id="KW-0411">Iron-sulfur</keyword>
<keyword evidence="4 7" id="KW-0408">Iron</keyword>
<keyword evidence="3 7" id="KW-0560">Oxidoreductase</keyword>
<reference evidence="10" key="2">
    <citation type="journal article" date="2021" name="PeerJ">
        <title>Extensive microbial diversity within the chicken gut microbiome revealed by metagenomics and culture.</title>
        <authorList>
            <person name="Gilroy R."/>
            <person name="Ravi A."/>
            <person name="Getino M."/>
            <person name="Pursley I."/>
            <person name="Horton D.L."/>
            <person name="Alikhan N.F."/>
            <person name="Baker D."/>
            <person name="Gharbi K."/>
            <person name="Hall N."/>
            <person name="Watson M."/>
            <person name="Adriaenssens E.M."/>
            <person name="Foster-Nyarko E."/>
            <person name="Jarju S."/>
            <person name="Secka A."/>
            <person name="Antonio M."/>
            <person name="Oren A."/>
            <person name="Chaudhuri R.R."/>
            <person name="La Ragione R."/>
            <person name="Hildebrand F."/>
            <person name="Pallen M.J."/>
        </authorList>
    </citation>
    <scope>NUCLEOTIDE SEQUENCE</scope>
    <source>
        <strain evidence="10">3924</strain>
    </source>
</reference>
<dbReference type="Gene3D" id="3.30.413.10">
    <property type="entry name" value="Sulfite Reductase Hemoprotein, domain 1"/>
    <property type="match status" value="1"/>
</dbReference>
<feature type="binding site" evidence="7">
    <location>
        <position position="471"/>
    </location>
    <ligand>
        <name>[4Fe-4S] cluster</name>
        <dbReference type="ChEBI" id="CHEBI:49883"/>
    </ligand>
</feature>
<gene>
    <name evidence="7 10" type="primary">ispG</name>
    <name evidence="10" type="ORF">IAC51_02130</name>
</gene>
<protein>
    <recommendedName>
        <fullName evidence="7">4-hydroxy-3-methylbut-2-en-1-yl diphosphate synthase (flavodoxin)</fullName>
        <ecNumber evidence="7">1.17.7.3</ecNumber>
    </recommendedName>
    <alternativeName>
        <fullName evidence="7">1-hydroxy-2-methyl-2-(E)-butenyl 4-diphosphate synthase</fullName>
    </alternativeName>
</protein>
<dbReference type="EMBL" id="JADIMV010000040">
    <property type="protein sequence ID" value="MBO8439427.1"/>
    <property type="molecule type" value="Genomic_DNA"/>
</dbReference>
<dbReference type="Gene3D" id="3.20.20.20">
    <property type="entry name" value="Dihydropteroate synthase-like"/>
    <property type="match status" value="1"/>
</dbReference>
<dbReference type="HAMAP" id="MF_00159">
    <property type="entry name" value="IspG"/>
    <property type="match status" value="1"/>
</dbReference>
<name>A0A940IEB6_9BACT</name>
<organism evidence="10 11">
    <name type="scientific">Candidatus Aphodosoma intestinipullorum</name>
    <dbReference type="NCBI Taxonomy" id="2840674"/>
    <lineage>
        <taxon>Bacteria</taxon>
        <taxon>Pseudomonadati</taxon>
        <taxon>Bacteroidota</taxon>
        <taxon>Bacteroidia</taxon>
        <taxon>Bacteroidales</taxon>
        <taxon>Candidatus Aphodosoma</taxon>
    </lineage>
</organism>
<dbReference type="InterPro" id="IPR058579">
    <property type="entry name" value="IspG_C"/>
</dbReference>
<comment type="cofactor">
    <cofactor evidence="7">
        <name>[4Fe-4S] cluster</name>
        <dbReference type="ChEBI" id="CHEBI:49883"/>
    </cofactor>
    <text evidence="7">Binds 1 [4Fe-4S] cluster.</text>
</comment>
<evidence type="ECO:0000259" key="9">
    <source>
        <dbReference type="Pfam" id="PF26540"/>
    </source>
</evidence>
<dbReference type="Pfam" id="PF26540">
    <property type="entry name" value="GcpE_C"/>
    <property type="match status" value="1"/>
</dbReference>
<dbReference type="InterPro" id="IPR004588">
    <property type="entry name" value="IspG_bac-typ"/>
</dbReference>
<evidence type="ECO:0000256" key="2">
    <source>
        <dbReference type="ARBA" id="ARBA00022723"/>
    </source>
</evidence>
<dbReference type="GO" id="GO:0141197">
    <property type="term" value="F:4-hydroxy-3-methylbut-2-enyl-diphosphate synthase activity (flavodoxin)"/>
    <property type="evidence" value="ECO:0007669"/>
    <property type="project" value="UniProtKB-EC"/>
</dbReference>
<dbReference type="GO" id="GO:0016114">
    <property type="term" value="P:terpenoid biosynthetic process"/>
    <property type="evidence" value="ECO:0007669"/>
    <property type="project" value="InterPro"/>
</dbReference>
<feature type="binding site" evidence="7">
    <location>
        <position position="505"/>
    </location>
    <ligand>
        <name>[4Fe-4S] cluster</name>
        <dbReference type="ChEBI" id="CHEBI:49883"/>
    </ligand>
</feature>
<dbReference type="Pfam" id="PF04551">
    <property type="entry name" value="GcpE"/>
    <property type="match status" value="1"/>
</dbReference>
<dbReference type="NCBIfam" id="TIGR00612">
    <property type="entry name" value="ispG_gcpE"/>
    <property type="match status" value="1"/>
</dbReference>
<sequence>MNPFNYSRRETVQIQVGSTTVGGDAPVRIQTMANTDTNDIEASLAQAVRCCNAGAELLRFTTQGTREAQSLGIIHDRLRDQGITTPLVADIHFNPKVAETAAALIEKVRINPGNFVPGKQGEYTQEEWDAELEAIRAKLRPLLDICRRHGTAVRIGVNHGSLSPRIMSRYGNTPEGLAASCIEFIEMCEKEDFRNIVLSVKASNTLVMIHAVRLLVREMDSRGMRYPIHLGVTEAGSDDEGRIKSAVGIGTLLADGIGDTVRVSLSEAPEAELPVARTLVRYITARTGHKPINGKLCEGFSPYSFSRRESERVGRIGGGQPPVVVANDPCTASPQADYTLNVSLPFCFIMRPDEMTDRIMRILRGNPFIIAMLYSRHANPVGELRAAIHRLTAAGLKNPVIVSRSYRETSVKTLQIKAAADFGALLADGLVDGIMLEDTTHTFSQETLNDIMFKILQAARARITATEYISCPSCGRTKFDLPEAVRRVKAATAHLPGLKIAVMGCIVNGPGEMADADYGYIGAAAGRVSLYRGRECVAKNIPEAEATDRLLALIAADGRIPS</sequence>
<evidence type="ECO:0000259" key="8">
    <source>
        <dbReference type="Pfam" id="PF04551"/>
    </source>
</evidence>
<feature type="domain" description="IspG C-terminal" evidence="9">
    <location>
        <begin position="467"/>
        <end position="554"/>
    </location>
</feature>
<comment type="similarity">
    <text evidence="7">Belongs to the IspG family.</text>
</comment>
<keyword evidence="6 7" id="KW-0414">Isoprene biosynthesis</keyword>
<comment type="caution">
    <text evidence="10">The sequence shown here is derived from an EMBL/GenBank/DDBJ whole genome shotgun (WGS) entry which is preliminary data.</text>
</comment>
<evidence type="ECO:0000256" key="1">
    <source>
        <dbReference type="ARBA" id="ARBA00022485"/>
    </source>
</evidence>
<dbReference type="Proteomes" id="UP000712007">
    <property type="component" value="Unassembled WGS sequence"/>
</dbReference>
<dbReference type="GO" id="GO:0005506">
    <property type="term" value="F:iron ion binding"/>
    <property type="evidence" value="ECO:0007669"/>
    <property type="project" value="InterPro"/>
</dbReference>
<dbReference type="PIRSF" id="PIRSF037336">
    <property type="entry name" value="IspG_like"/>
    <property type="match status" value="1"/>
</dbReference>
<keyword evidence="2 7" id="KW-0479">Metal-binding</keyword>
<dbReference type="InterPro" id="IPR045854">
    <property type="entry name" value="NO2/SO3_Rdtase_4Fe4S_sf"/>
</dbReference>
<dbReference type="PANTHER" id="PTHR30454:SF0">
    <property type="entry name" value="4-HYDROXY-3-METHYLBUT-2-EN-1-YL DIPHOSPHATE SYNTHASE (FERREDOXIN), CHLOROPLASTIC"/>
    <property type="match status" value="1"/>
</dbReference>
<dbReference type="InterPro" id="IPR017178">
    <property type="entry name" value="IspG_atypical"/>
</dbReference>
<comment type="pathway">
    <text evidence="7">Isoprenoid biosynthesis; isopentenyl diphosphate biosynthesis via DXP pathway; isopentenyl diphosphate from 1-deoxy-D-xylulose 5-phosphate: step 5/6.</text>
</comment>
<dbReference type="SUPFAM" id="SSF56014">
    <property type="entry name" value="Nitrite and sulphite reductase 4Fe-4S domain-like"/>
    <property type="match status" value="1"/>
</dbReference>
<feature type="domain" description="IspG TIM-barrel" evidence="8">
    <location>
        <begin position="11"/>
        <end position="276"/>
    </location>
</feature>
<evidence type="ECO:0000313" key="11">
    <source>
        <dbReference type="Proteomes" id="UP000712007"/>
    </source>
</evidence>
<dbReference type="EC" id="1.17.7.3" evidence="7"/>
<feature type="binding site" evidence="7">
    <location>
        <position position="474"/>
    </location>
    <ligand>
        <name>[4Fe-4S] cluster</name>
        <dbReference type="ChEBI" id="CHEBI:49883"/>
    </ligand>
</feature>
<feature type="binding site" evidence="7">
    <location>
        <position position="512"/>
    </location>
    <ligand>
        <name>[4Fe-4S] cluster</name>
        <dbReference type="ChEBI" id="CHEBI:49883"/>
    </ligand>
</feature>
<dbReference type="GO" id="GO:0019288">
    <property type="term" value="P:isopentenyl diphosphate biosynthetic process, methylerythritol 4-phosphate pathway"/>
    <property type="evidence" value="ECO:0007669"/>
    <property type="project" value="UniProtKB-UniRule"/>
</dbReference>
<evidence type="ECO:0000256" key="7">
    <source>
        <dbReference type="HAMAP-Rule" id="MF_00159"/>
    </source>
</evidence>
<dbReference type="PANTHER" id="PTHR30454">
    <property type="entry name" value="4-HYDROXY-3-METHYLBUT-2-EN-1-YL DIPHOSPHATE SYNTHASE"/>
    <property type="match status" value="1"/>
</dbReference>
<proteinExistence type="inferred from homology"/>
<comment type="catalytic activity">
    <reaction evidence="7">
        <text>(2E)-4-hydroxy-3-methylbut-2-enyl diphosphate + oxidized [flavodoxin] + H2O + 2 H(+) = 2-C-methyl-D-erythritol 2,4-cyclic diphosphate + reduced [flavodoxin]</text>
        <dbReference type="Rhea" id="RHEA:43604"/>
        <dbReference type="Rhea" id="RHEA-COMP:10622"/>
        <dbReference type="Rhea" id="RHEA-COMP:10623"/>
        <dbReference type="ChEBI" id="CHEBI:15377"/>
        <dbReference type="ChEBI" id="CHEBI:15378"/>
        <dbReference type="ChEBI" id="CHEBI:57618"/>
        <dbReference type="ChEBI" id="CHEBI:58210"/>
        <dbReference type="ChEBI" id="CHEBI:58483"/>
        <dbReference type="ChEBI" id="CHEBI:128753"/>
        <dbReference type="EC" id="1.17.7.3"/>
    </reaction>
</comment>
<dbReference type="InterPro" id="IPR058578">
    <property type="entry name" value="IspG_TIM"/>
</dbReference>
<accession>A0A940IEB6</accession>
<dbReference type="InterPro" id="IPR011005">
    <property type="entry name" value="Dihydropteroate_synth-like_sf"/>
</dbReference>
<dbReference type="GO" id="GO:0051539">
    <property type="term" value="F:4 iron, 4 sulfur cluster binding"/>
    <property type="evidence" value="ECO:0007669"/>
    <property type="project" value="UniProtKB-UniRule"/>
</dbReference>
<evidence type="ECO:0000256" key="4">
    <source>
        <dbReference type="ARBA" id="ARBA00023004"/>
    </source>
</evidence>
<comment type="function">
    <text evidence="7">Converts 2C-methyl-D-erythritol 2,4-cyclodiphosphate (ME-2,4cPP) into 1-hydroxy-2-methyl-2-(E)-butenyl 4-diphosphate.</text>
</comment>
<keyword evidence="1 7" id="KW-0004">4Fe-4S</keyword>